<dbReference type="OrthoDB" id="9806293at2"/>
<dbReference type="SUPFAM" id="SSF48008">
    <property type="entry name" value="GntR ligand-binding domain-like"/>
    <property type="match status" value="1"/>
</dbReference>
<protein>
    <recommendedName>
        <fullName evidence="4">HTH gntR-type domain-containing protein</fullName>
    </recommendedName>
</protein>
<sequence length="207" mass="22592">MTATLGSQSHLAYLALERLIVTLKLKPGALVNERQLIELSGFGRTPVREAIQKLEWQGLVVVRPRVGLQIAEIQPDDHQSIMAVRLKLEPLLARLAAENADPEKRAHLLDCAQAMTAAATTGDFDAFLAADKEFDEIIEQACLNRFLISALAPLQSHSRRMWYAGATVAKMDRSVSLHVAVIRAIQQGNGKEAEAAMAALIGYLSKA</sequence>
<dbReference type="GO" id="GO:0003700">
    <property type="term" value="F:DNA-binding transcription factor activity"/>
    <property type="evidence" value="ECO:0007669"/>
    <property type="project" value="InterPro"/>
</dbReference>
<keyword evidence="3" id="KW-0804">Transcription</keyword>
<dbReference type="InterPro" id="IPR036388">
    <property type="entry name" value="WH-like_DNA-bd_sf"/>
</dbReference>
<dbReference type="SMART" id="SM00895">
    <property type="entry name" value="FCD"/>
    <property type="match status" value="1"/>
</dbReference>
<dbReference type="InterPro" id="IPR000524">
    <property type="entry name" value="Tscrpt_reg_HTH_GntR"/>
</dbReference>
<feature type="domain" description="HTH gntR-type" evidence="4">
    <location>
        <begin position="6"/>
        <end position="73"/>
    </location>
</feature>
<evidence type="ECO:0000256" key="2">
    <source>
        <dbReference type="ARBA" id="ARBA00023125"/>
    </source>
</evidence>
<name>A0A376AFR2_9HYPH</name>
<dbReference type="PROSITE" id="PS50949">
    <property type="entry name" value="HTH_GNTR"/>
    <property type="match status" value="1"/>
</dbReference>
<dbReference type="SUPFAM" id="SSF46785">
    <property type="entry name" value="Winged helix' DNA-binding domain"/>
    <property type="match status" value="1"/>
</dbReference>
<dbReference type="Gene3D" id="1.10.10.10">
    <property type="entry name" value="Winged helix-like DNA-binding domain superfamily/Winged helix DNA-binding domain"/>
    <property type="match status" value="1"/>
</dbReference>
<dbReference type="RefSeq" id="WP_115669407.1">
    <property type="nucleotide sequence ID" value="NZ_UEYP01000002.1"/>
</dbReference>
<dbReference type="Proteomes" id="UP000254764">
    <property type="component" value="Unassembled WGS sequence"/>
</dbReference>
<dbReference type="EMBL" id="UEYP01000002">
    <property type="protein sequence ID" value="SSC66645.1"/>
    <property type="molecule type" value="Genomic_DNA"/>
</dbReference>
<keyword evidence="1" id="KW-0805">Transcription regulation</keyword>
<dbReference type="SMART" id="SM00345">
    <property type="entry name" value="HTH_GNTR"/>
    <property type="match status" value="1"/>
</dbReference>
<keyword evidence="2" id="KW-0238">DNA-binding</keyword>
<evidence type="ECO:0000313" key="5">
    <source>
        <dbReference type="EMBL" id="SSC66645.1"/>
    </source>
</evidence>
<dbReference type="Pfam" id="PF00392">
    <property type="entry name" value="GntR"/>
    <property type="match status" value="1"/>
</dbReference>
<dbReference type="InterPro" id="IPR036390">
    <property type="entry name" value="WH_DNA-bd_sf"/>
</dbReference>
<gene>
    <name evidence="5" type="ORF">RHIZ70_2353</name>
</gene>
<dbReference type="GO" id="GO:0003677">
    <property type="term" value="F:DNA binding"/>
    <property type="evidence" value="ECO:0007669"/>
    <property type="project" value="UniProtKB-KW"/>
</dbReference>
<dbReference type="PANTHER" id="PTHR43537:SF45">
    <property type="entry name" value="GNTR FAMILY REGULATORY PROTEIN"/>
    <property type="match status" value="1"/>
</dbReference>
<dbReference type="InterPro" id="IPR011711">
    <property type="entry name" value="GntR_C"/>
</dbReference>
<dbReference type="PANTHER" id="PTHR43537">
    <property type="entry name" value="TRANSCRIPTIONAL REGULATOR, GNTR FAMILY"/>
    <property type="match status" value="1"/>
</dbReference>
<accession>A0A376AFR2</accession>
<keyword evidence="6" id="KW-1185">Reference proteome</keyword>
<dbReference type="Gene3D" id="1.20.120.530">
    <property type="entry name" value="GntR ligand-binding domain-like"/>
    <property type="match status" value="1"/>
</dbReference>
<dbReference type="PRINTS" id="PR00035">
    <property type="entry name" value="HTHGNTR"/>
</dbReference>
<proteinExistence type="predicted"/>
<evidence type="ECO:0000256" key="1">
    <source>
        <dbReference type="ARBA" id="ARBA00023015"/>
    </source>
</evidence>
<dbReference type="AlphaFoldDB" id="A0A376AFR2"/>
<dbReference type="InterPro" id="IPR008920">
    <property type="entry name" value="TF_FadR/GntR_C"/>
</dbReference>
<evidence type="ECO:0000259" key="4">
    <source>
        <dbReference type="PROSITE" id="PS50949"/>
    </source>
</evidence>
<evidence type="ECO:0000313" key="6">
    <source>
        <dbReference type="Proteomes" id="UP000254764"/>
    </source>
</evidence>
<dbReference type="Pfam" id="PF07729">
    <property type="entry name" value="FCD"/>
    <property type="match status" value="1"/>
</dbReference>
<organism evidence="5 6">
    <name type="scientific">Ciceribacter selenitireducens ATCC BAA-1503</name>
    <dbReference type="NCBI Taxonomy" id="1336235"/>
    <lineage>
        <taxon>Bacteria</taxon>
        <taxon>Pseudomonadati</taxon>
        <taxon>Pseudomonadota</taxon>
        <taxon>Alphaproteobacteria</taxon>
        <taxon>Hyphomicrobiales</taxon>
        <taxon>Rhizobiaceae</taxon>
        <taxon>Ciceribacter</taxon>
    </lineage>
</organism>
<reference evidence="6" key="1">
    <citation type="submission" date="2018-07" db="EMBL/GenBank/DDBJ databases">
        <authorList>
            <person name="Peiro R."/>
            <person name="Begona"/>
            <person name="Cbmso G."/>
            <person name="Lopez M."/>
            <person name="Gonzalez S."/>
        </authorList>
    </citation>
    <scope>NUCLEOTIDE SEQUENCE [LARGE SCALE GENOMIC DNA]</scope>
</reference>
<evidence type="ECO:0000256" key="3">
    <source>
        <dbReference type="ARBA" id="ARBA00023163"/>
    </source>
</evidence>
<dbReference type="STRING" id="1336235.GCA_000518785_00315"/>